<organism evidence="1 2">
    <name type="scientific">Halomonas qinghailakensis</name>
    <dbReference type="NCBI Taxonomy" id="2937790"/>
    <lineage>
        <taxon>Bacteria</taxon>
        <taxon>Pseudomonadati</taxon>
        <taxon>Pseudomonadota</taxon>
        <taxon>Gammaproteobacteria</taxon>
        <taxon>Oceanospirillales</taxon>
        <taxon>Halomonadaceae</taxon>
        <taxon>Halomonas</taxon>
    </lineage>
</organism>
<evidence type="ECO:0000313" key="2">
    <source>
        <dbReference type="Proteomes" id="UP001164935"/>
    </source>
</evidence>
<dbReference type="EMBL" id="CP096973">
    <property type="protein sequence ID" value="UYO75914.1"/>
    <property type="molecule type" value="Genomic_DNA"/>
</dbReference>
<keyword evidence="1" id="KW-0282">Flagellum</keyword>
<dbReference type="KEGG" id="hqn:M0220_07150"/>
<keyword evidence="2" id="KW-1185">Reference proteome</keyword>
<keyword evidence="1" id="KW-0969">Cilium</keyword>
<dbReference type="InterPro" id="IPR035924">
    <property type="entry name" value="FlaG-like_sf"/>
</dbReference>
<dbReference type="Proteomes" id="UP001164935">
    <property type="component" value="Chromosome"/>
</dbReference>
<name>A0AA46TTM5_9GAMM</name>
<sequence>MGPLFIDDLASTASIPYQPMPVQPAHTLKVQSLQPPLSTLTSTLPGTPSSQPNEPSLLTKEALLAPIQRINETLRPRGLEFALSEQSERIITKVIDRETGDVIRQIPAEEVLLVAERLEELQGRLISLEA</sequence>
<gene>
    <name evidence="1" type="ORF">M0220_07150</name>
</gene>
<evidence type="ECO:0000313" key="1">
    <source>
        <dbReference type="EMBL" id="UYO75914.1"/>
    </source>
</evidence>
<dbReference type="Pfam" id="PF03646">
    <property type="entry name" value="FlaG"/>
    <property type="match status" value="1"/>
</dbReference>
<protein>
    <submittedName>
        <fullName evidence="1">Flagellar protein FlaG</fullName>
    </submittedName>
</protein>
<dbReference type="AlphaFoldDB" id="A0AA46TTM5"/>
<keyword evidence="1" id="KW-0966">Cell projection</keyword>
<reference evidence="1" key="1">
    <citation type="submission" date="2022-05" db="EMBL/GenBank/DDBJ databases">
        <title>Complete sequence of a novel PHA-producing Halomonas strain.</title>
        <authorList>
            <person name="Zheng Z."/>
        </authorList>
    </citation>
    <scope>NUCLEOTIDE SEQUENCE</scope>
    <source>
        <strain evidence="1">ZZQ-149</strain>
    </source>
</reference>
<dbReference type="PANTHER" id="PTHR37166:SF1">
    <property type="entry name" value="PROTEIN FLAG"/>
    <property type="match status" value="1"/>
</dbReference>
<dbReference type="PANTHER" id="PTHR37166">
    <property type="entry name" value="PROTEIN FLAG"/>
    <property type="match status" value="1"/>
</dbReference>
<dbReference type="SUPFAM" id="SSF160214">
    <property type="entry name" value="FlaG-like"/>
    <property type="match status" value="1"/>
</dbReference>
<dbReference type="RefSeq" id="WP_264019029.1">
    <property type="nucleotide sequence ID" value="NZ_CP096973.1"/>
</dbReference>
<accession>A0AA46TTM5</accession>
<proteinExistence type="predicted"/>
<dbReference type="Gene3D" id="3.30.160.170">
    <property type="entry name" value="FlaG-like"/>
    <property type="match status" value="1"/>
</dbReference>
<dbReference type="InterPro" id="IPR005186">
    <property type="entry name" value="FlaG"/>
</dbReference>